<dbReference type="Gene3D" id="1.25.40.180">
    <property type="match status" value="1"/>
</dbReference>
<evidence type="ECO:0000256" key="9">
    <source>
        <dbReference type="ARBA" id="ARBA00044345"/>
    </source>
</evidence>
<keyword evidence="5" id="KW-0648">Protein biosynthesis</keyword>
<dbReference type="GO" id="GO:0005851">
    <property type="term" value="C:eukaryotic translation initiation factor 2B complex"/>
    <property type="evidence" value="ECO:0007669"/>
    <property type="project" value="EnsemblFungi"/>
</dbReference>
<dbReference type="InterPro" id="IPR029044">
    <property type="entry name" value="Nucleotide-diphossugar_trans"/>
</dbReference>
<keyword evidence="4" id="KW-0963">Cytoplasm</keyword>
<dbReference type="AlphaFoldDB" id="A0A0F4Z6Q1"/>
<dbReference type="InterPro" id="IPR056764">
    <property type="entry name" value="LbH_EIF2B3/5"/>
</dbReference>
<protein>
    <recommendedName>
        <fullName evidence="3">Mannose-1-phosphate guanyltransferase</fullName>
    </recommendedName>
    <alternativeName>
        <fullName evidence="7">GDP-mannose pyrophosphorylase</fullName>
    </alternativeName>
    <alternativeName>
        <fullName evidence="6">GTP-mannose-1-phosphate guanylyltransferase</fullName>
    </alternativeName>
    <alternativeName>
        <fullName evidence="8">Translation initiation factor eIF2B subunit epsilon</fullName>
    </alternativeName>
    <alternativeName>
        <fullName evidence="9">eIF2B GDP-GTP exchange factor subunit epsilon</fullName>
    </alternativeName>
</protein>
<dbReference type="SUPFAM" id="SSF53448">
    <property type="entry name" value="Nucleotide-diphospho-sugar transferases"/>
    <property type="match status" value="1"/>
</dbReference>
<dbReference type="GO" id="GO:0005829">
    <property type="term" value="C:cytosol"/>
    <property type="evidence" value="ECO:0007669"/>
    <property type="project" value="UniProtKB-SubCell"/>
</dbReference>
<keyword evidence="5" id="KW-0396">Initiation factor</keyword>
<dbReference type="Gene3D" id="2.160.10.10">
    <property type="entry name" value="Hexapeptide repeat proteins"/>
    <property type="match status" value="1"/>
</dbReference>
<evidence type="ECO:0000313" key="14">
    <source>
        <dbReference type="Proteomes" id="UP000033483"/>
    </source>
</evidence>
<dbReference type="InterPro" id="IPR003307">
    <property type="entry name" value="W2_domain"/>
</dbReference>
<evidence type="ECO:0000256" key="10">
    <source>
        <dbReference type="ARBA" id="ARBA00046432"/>
    </source>
</evidence>
<dbReference type="SMART" id="SM00515">
    <property type="entry name" value="eIF5C"/>
    <property type="match status" value="1"/>
</dbReference>
<dbReference type="InterPro" id="IPR016024">
    <property type="entry name" value="ARM-type_fold"/>
</dbReference>
<comment type="subcellular location">
    <subcellularLocation>
        <location evidence="1">Cytoplasm</location>
        <location evidence="1">Cytosol</location>
    </subcellularLocation>
</comment>
<dbReference type="GO" id="GO:0003743">
    <property type="term" value="F:translation initiation factor activity"/>
    <property type="evidence" value="ECO:0007669"/>
    <property type="project" value="EnsemblFungi"/>
</dbReference>
<evidence type="ECO:0000256" key="11">
    <source>
        <dbReference type="SAM" id="MobiDB-lite"/>
    </source>
</evidence>
<dbReference type="Pfam" id="PF00483">
    <property type="entry name" value="NTP_transferase"/>
    <property type="match status" value="1"/>
</dbReference>
<feature type="region of interest" description="Disordered" evidence="11">
    <location>
        <begin position="495"/>
        <end position="537"/>
    </location>
</feature>
<evidence type="ECO:0000256" key="7">
    <source>
        <dbReference type="ARBA" id="ARBA00031190"/>
    </source>
</evidence>
<dbReference type="PANTHER" id="PTHR45887:SF1">
    <property type="entry name" value="TRANSLATION INITIATION FACTOR EIF-2B SUBUNIT EPSILON"/>
    <property type="match status" value="1"/>
</dbReference>
<evidence type="ECO:0000256" key="2">
    <source>
        <dbReference type="ARBA" id="ARBA00007878"/>
    </source>
</evidence>
<dbReference type="InterPro" id="IPR044123">
    <property type="entry name" value="W2_eIF2B_epsilon"/>
</dbReference>
<evidence type="ECO:0000256" key="6">
    <source>
        <dbReference type="ARBA" id="ARBA00030179"/>
    </source>
</evidence>
<organism evidence="13 14">
    <name type="scientific">Thielaviopsis punctulata</name>
    <dbReference type="NCBI Taxonomy" id="72032"/>
    <lineage>
        <taxon>Eukaryota</taxon>
        <taxon>Fungi</taxon>
        <taxon>Dikarya</taxon>
        <taxon>Ascomycota</taxon>
        <taxon>Pezizomycotina</taxon>
        <taxon>Sordariomycetes</taxon>
        <taxon>Hypocreomycetidae</taxon>
        <taxon>Microascales</taxon>
        <taxon>Ceratocystidaceae</taxon>
        <taxon>Thielaviopsis</taxon>
    </lineage>
</organism>
<dbReference type="Gene3D" id="3.90.550.10">
    <property type="entry name" value="Spore Coat Polysaccharide Biosynthesis Protein SpsA, Chain A"/>
    <property type="match status" value="1"/>
</dbReference>
<feature type="compositionally biased region" description="Acidic residues" evidence="11">
    <location>
        <begin position="500"/>
        <end position="509"/>
    </location>
</feature>
<evidence type="ECO:0000256" key="4">
    <source>
        <dbReference type="ARBA" id="ARBA00022490"/>
    </source>
</evidence>
<feature type="domain" description="W2" evidence="12">
    <location>
        <begin position="532"/>
        <end position="713"/>
    </location>
</feature>
<dbReference type="Proteomes" id="UP000033483">
    <property type="component" value="Unassembled WGS sequence"/>
</dbReference>
<dbReference type="GO" id="GO:0002183">
    <property type="term" value="P:cytoplasmic translational initiation"/>
    <property type="evidence" value="ECO:0007669"/>
    <property type="project" value="EnsemblFungi"/>
</dbReference>
<evidence type="ECO:0000256" key="1">
    <source>
        <dbReference type="ARBA" id="ARBA00004514"/>
    </source>
</evidence>
<reference evidence="13 14" key="1">
    <citation type="submission" date="2015-03" db="EMBL/GenBank/DDBJ databases">
        <authorList>
            <person name="Radwan O."/>
            <person name="Al-Naeli F.A."/>
            <person name="Rendon G.A."/>
            <person name="Fields C."/>
        </authorList>
    </citation>
    <scope>NUCLEOTIDE SEQUENCE [LARGE SCALE GENOMIC DNA]</scope>
    <source>
        <strain evidence="13">CR-DP1</strain>
    </source>
</reference>
<keyword evidence="14" id="KW-1185">Reference proteome</keyword>
<evidence type="ECO:0000256" key="3">
    <source>
        <dbReference type="ARBA" id="ARBA00018601"/>
    </source>
</evidence>
<name>A0A0F4Z6Q1_9PEZI</name>
<dbReference type="FunFam" id="3.90.550.10:FF:000066">
    <property type="entry name" value="Translation initiation factor eIF-2B subunit epsilon"/>
    <property type="match status" value="1"/>
</dbReference>
<dbReference type="OrthoDB" id="424572at2759"/>
<dbReference type="InterPro" id="IPR035543">
    <property type="entry name" value="eIF-2B_epsilon_N"/>
</dbReference>
<comment type="similarity">
    <text evidence="2">Belongs to the eIF-2B gamma/epsilon subunits family.</text>
</comment>
<evidence type="ECO:0000313" key="13">
    <source>
        <dbReference type="EMBL" id="KKA26162.1"/>
    </source>
</evidence>
<dbReference type="GO" id="GO:0006446">
    <property type="term" value="P:regulation of translational initiation"/>
    <property type="evidence" value="ECO:0007669"/>
    <property type="project" value="EnsemblFungi"/>
</dbReference>
<dbReference type="PANTHER" id="PTHR45887">
    <property type="entry name" value="TRANSLATION INITIATION FACTOR EIF-2B SUBUNIT EPSILON"/>
    <property type="match status" value="1"/>
</dbReference>
<sequence>MSSKGKNAGKAKKGKAETKGEDVLQAVILADSFQSRYKPLTLDRPRCLLPLANTPLIEYTLEFLALNGVQEVYIYCGNHVEQVEKYINESRWAPNSLRSPFTTISFVRITDARSTGDILRDLDKRGLIDGDFILVHGDLVSNISLDKALAAHKARRAENSANIMTVVLRNAGPHKHRTQAPAITPVFTVDTKTKRCLTYDELSVTQNESHLLLDHDLLGELSTEYEVRTDLIDPEIDICTPDVLALWSESFDYELPRKNFLQGVLKDWELNGKAIHTEILDSGYAARARNLVMYDAISRDILGRWTYPFVPDTNLFPGQNYESDMHRGNAVEIGAQIDATANITKSVVAGKTTVGSETTVLRSFIGRGCRIGKKVHIEDSYVWAGSVIEDGAVLKRALVAGNGAKVGKNAKMSEGSLLAFGAVIGDGANVPEETRLALAKYCEEKPDASIVGPDSNAAVYADPDDEDLEEDDPALLLKTIVYRPRSMSLASISTINSHDDDSDFDDDESTSAYGRHARSRHSSFASDASSSRQDSGFHSDAVQGLLDTLRGEGGDFDAAKLEFMGLRLSQNASDTAVRKAIATAFARRAAELAEGSGLEPNKAAEKALTGRPGASKFLQDVGVGSAKAVDQVDFTLALHRAFAALRVVEAARQGSLLSAMLQHLYSLDIIEEDAILAWWEDEKSQTQELAGVREKCKALVEWLETAEEEDSDEEEDDSDEEESDDE</sequence>
<evidence type="ECO:0000259" key="12">
    <source>
        <dbReference type="PROSITE" id="PS51363"/>
    </source>
</evidence>
<dbReference type="Pfam" id="PF02020">
    <property type="entry name" value="W2"/>
    <property type="match status" value="1"/>
</dbReference>
<dbReference type="PROSITE" id="PS51363">
    <property type="entry name" value="W2"/>
    <property type="match status" value="1"/>
</dbReference>
<evidence type="ECO:0000256" key="8">
    <source>
        <dbReference type="ARBA" id="ARBA00044144"/>
    </source>
</evidence>
<gene>
    <name evidence="13" type="ORF">TD95_003596</name>
</gene>
<feature type="region of interest" description="Disordered" evidence="11">
    <location>
        <begin position="703"/>
        <end position="726"/>
    </location>
</feature>
<evidence type="ECO:0000256" key="5">
    <source>
        <dbReference type="ARBA" id="ARBA00022540"/>
    </source>
</evidence>
<accession>A0A0F4Z6Q1</accession>
<dbReference type="InterPro" id="IPR005835">
    <property type="entry name" value="NTP_transferase_dom"/>
</dbReference>
<dbReference type="InterPro" id="IPR051956">
    <property type="entry name" value="eIF2B_epsilon"/>
</dbReference>
<dbReference type="EMBL" id="LAEV01002266">
    <property type="protein sequence ID" value="KKA26162.1"/>
    <property type="molecule type" value="Genomic_DNA"/>
</dbReference>
<dbReference type="GO" id="GO:0031369">
    <property type="term" value="F:translation initiation factor binding"/>
    <property type="evidence" value="ECO:0007669"/>
    <property type="project" value="InterPro"/>
</dbReference>
<feature type="compositionally biased region" description="Low complexity" evidence="11">
    <location>
        <begin position="522"/>
        <end position="536"/>
    </location>
</feature>
<dbReference type="CDD" id="cd04197">
    <property type="entry name" value="eIF-2B_epsilon_N"/>
    <property type="match status" value="1"/>
</dbReference>
<dbReference type="GO" id="GO:0005085">
    <property type="term" value="F:guanyl-nucleotide exchange factor activity"/>
    <property type="evidence" value="ECO:0007669"/>
    <property type="project" value="EnsemblFungi"/>
</dbReference>
<feature type="compositionally biased region" description="Acidic residues" evidence="11">
    <location>
        <begin position="704"/>
        <end position="726"/>
    </location>
</feature>
<comment type="caution">
    <text evidence="13">The sequence shown here is derived from an EMBL/GenBank/DDBJ whole genome shotgun (WGS) entry which is preliminary data.</text>
</comment>
<proteinExistence type="inferred from homology"/>
<comment type="subunit">
    <text evidence="10">Component of the translation initiation factor 2B (eIF2B) complex which is a heterodecamer of two sets of five different subunits: alpha, beta, gamma, delta and epsilon. Subunits alpha, beta and delta comprise a regulatory subcomplex and subunits epsilon and gamma comprise a catalytic subcomplex. Within the complex, the hexameric regulatory complex resides at the center, with the two heterodimeric catalytic subcomplexes bound on opposite sides.</text>
</comment>
<dbReference type="SUPFAM" id="SSF48371">
    <property type="entry name" value="ARM repeat"/>
    <property type="match status" value="1"/>
</dbReference>
<dbReference type="CDD" id="cd11558">
    <property type="entry name" value="W2_eIF2B_epsilon"/>
    <property type="match status" value="1"/>
</dbReference>
<dbReference type="Pfam" id="PF25084">
    <property type="entry name" value="LbH_EIF2B"/>
    <property type="match status" value="1"/>
</dbReference>